<proteinExistence type="predicted"/>
<dbReference type="InterPro" id="IPR036388">
    <property type="entry name" value="WH-like_DNA-bd_sf"/>
</dbReference>
<reference key="1">
    <citation type="submission" date="2010-11" db="EMBL/GenBank/DDBJ databases">
        <title>The complete genome of Paludibacter propionicigenes DSM 17365.</title>
        <authorList>
            <consortium name="US DOE Joint Genome Institute (JGI-PGF)"/>
            <person name="Lucas S."/>
            <person name="Copeland A."/>
            <person name="Lapidus A."/>
            <person name="Bruce D."/>
            <person name="Goodwin L."/>
            <person name="Pitluck S."/>
            <person name="Kyrpides N."/>
            <person name="Mavromatis K."/>
            <person name="Ivanova N."/>
            <person name="Munk A.C."/>
            <person name="Brettin T."/>
            <person name="Detter J.C."/>
            <person name="Han C."/>
            <person name="Tapia R."/>
            <person name="Land M."/>
            <person name="Hauser L."/>
            <person name="Markowitz V."/>
            <person name="Cheng J.-F."/>
            <person name="Hugenholtz P."/>
            <person name="Woyke T."/>
            <person name="Wu D."/>
            <person name="Gronow S."/>
            <person name="Wellnitz S."/>
            <person name="Brambilla E."/>
            <person name="Klenk H.-P."/>
            <person name="Eisen J.A."/>
        </authorList>
    </citation>
    <scope>NUCLEOTIDE SEQUENCE</scope>
    <source>
        <strain>WB4</strain>
    </source>
</reference>
<dbReference type="InterPro" id="IPR036390">
    <property type="entry name" value="WH_DNA-bd_sf"/>
</dbReference>
<dbReference type="Proteomes" id="UP000008718">
    <property type="component" value="Chromosome"/>
</dbReference>
<dbReference type="EMBL" id="CP002345">
    <property type="protein sequence ID" value="ADQ80759.1"/>
    <property type="molecule type" value="Genomic_DNA"/>
</dbReference>
<reference evidence="2 3" key="2">
    <citation type="journal article" date="2011" name="Stand. Genomic Sci.">
        <title>Complete genome sequence of Paludibacter propionicigenes type strain (WB4).</title>
        <authorList>
            <person name="Gronow S."/>
            <person name="Munk C."/>
            <person name="Lapidus A."/>
            <person name="Nolan M."/>
            <person name="Lucas S."/>
            <person name="Hammon N."/>
            <person name="Deshpande S."/>
            <person name="Cheng J.F."/>
            <person name="Tapia R."/>
            <person name="Han C."/>
            <person name="Goodwin L."/>
            <person name="Pitluck S."/>
            <person name="Liolios K."/>
            <person name="Ivanova N."/>
            <person name="Mavromatis K."/>
            <person name="Mikhailova N."/>
            <person name="Pati A."/>
            <person name="Chen A."/>
            <person name="Palaniappan K."/>
            <person name="Land M."/>
            <person name="Hauser L."/>
            <person name="Chang Y.J."/>
            <person name="Jeffries C.D."/>
            <person name="Brambilla E."/>
            <person name="Rohde M."/>
            <person name="Goker M."/>
            <person name="Detter J.C."/>
            <person name="Woyke T."/>
            <person name="Bristow J."/>
            <person name="Eisen J.A."/>
            <person name="Markowitz V."/>
            <person name="Hugenholtz P."/>
            <person name="Kyrpides N.C."/>
            <person name="Klenk H.P."/>
        </authorList>
    </citation>
    <scope>NUCLEOTIDE SEQUENCE [LARGE SCALE GENOMIC DNA]</scope>
    <source>
        <strain evidence="3">DSM 17365 / JCM 13257 / WB4</strain>
    </source>
</reference>
<dbReference type="Gene3D" id="1.10.10.10">
    <property type="entry name" value="Winged helix-like DNA-binding domain superfamily/Winged helix DNA-binding domain"/>
    <property type="match status" value="1"/>
</dbReference>
<dbReference type="PANTHER" id="PTHR33221">
    <property type="entry name" value="WINGED HELIX-TURN-HELIX TRANSCRIPTIONAL REGULATOR, RRF2 FAMILY"/>
    <property type="match status" value="1"/>
</dbReference>
<name>E4T7R5_PALPW</name>
<dbReference type="PROSITE" id="PS51197">
    <property type="entry name" value="HTH_RRF2_2"/>
    <property type="match status" value="1"/>
</dbReference>
<sequence length="147" mass="16945">MRINTKIRYGLRTMIEIASSTDANGMLQKDIAKNQNISLKYLDPIISSLKLKGLIVNSKGRGSGYRLTREPKDITMLDIYTAFEQIIVIECINNLGYCDRSMHDCKGRNYWNEFKNEFAEMLRSKNLEQIIEETHYECNGVIAEVVN</sequence>
<evidence type="ECO:0000313" key="3">
    <source>
        <dbReference type="Proteomes" id="UP000008718"/>
    </source>
</evidence>
<dbReference type="HOGENOM" id="CLU_107144_0_1_10"/>
<keyword evidence="3" id="KW-1185">Reference proteome</keyword>
<accession>E4T7R5</accession>
<evidence type="ECO:0000313" key="2">
    <source>
        <dbReference type="EMBL" id="ADQ80759.1"/>
    </source>
</evidence>
<dbReference type="NCBIfam" id="TIGR00738">
    <property type="entry name" value="rrf2_super"/>
    <property type="match status" value="1"/>
</dbReference>
<evidence type="ECO:0000256" key="1">
    <source>
        <dbReference type="ARBA" id="ARBA00023125"/>
    </source>
</evidence>
<gene>
    <name evidence="2" type="ordered locus">Palpr_2627</name>
</gene>
<dbReference type="Pfam" id="PF02082">
    <property type="entry name" value="Rrf2"/>
    <property type="match status" value="1"/>
</dbReference>
<dbReference type="STRING" id="694427.Palpr_2627"/>
<protein>
    <submittedName>
        <fullName evidence="2">Transcriptional regulator, BadM/Rrf2 family</fullName>
    </submittedName>
</protein>
<keyword evidence="1" id="KW-0238">DNA-binding</keyword>
<dbReference type="GO" id="GO:0005829">
    <property type="term" value="C:cytosol"/>
    <property type="evidence" value="ECO:0007669"/>
    <property type="project" value="TreeGrafter"/>
</dbReference>
<dbReference type="KEGG" id="ppn:Palpr_2627"/>
<organism evidence="2 3">
    <name type="scientific">Paludibacter propionicigenes (strain DSM 17365 / JCM 13257 / WB4)</name>
    <dbReference type="NCBI Taxonomy" id="694427"/>
    <lineage>
        <taxon>Bacteria</taxon>
        <taxon>Pseudomonadati</taxon>
        <taxon>Bacteroidota</taxon>
        <taxon>Bacteroidia</taxon>
        <taxon>Bacteroidales</taxon>
        <taxon>Paludibacteraceae</taxon>
        <taxon>Paludibacter</taxon>
    </lineage>
</organism>
<dbReference type="GO" id="GO:0003700">
    <property type="term" value="F:DNA-binding transcription factor activity"/>
    <property type="evidence" value="ECO:0007669"/>
    <property type="project" value="TreeGrafter"/>
</dbReference>
<dbReference type="InterPro" id="IPR000944">
    <property type="entry name" value="Tscrpt_reg_Rrf2"/>
</dbReference>
<dbReference type="eggNOG" id="COG1959">
    <property type="taxonomic scope" value="Bacteria"/>
</dbReference>
<dbReference type="OrthoDB" id="9808360at2"/>
<dbReference type="SUPFAM" id="SSF46785">
    <property type="entry name" value="Winged helix' DNA-binding domain"/>
    <property type="match status" value="1"/>
</dbReference>
<dbReference type="AlphaFoldDB" id="E4T7R5"/>
<dbReference type="RefSeq" id="WP_013446128.1">
    <property type="nucleotide sequence ID" value="NC_014734.1"/>
</dbReference>
<dbReference type="PANTHER" id="PTHR33221:SF5">
    <property type="entry name" value="HTH-TYPE TRANSCRIPTIONAL REGULATOR ISCR"/>
    <property type="match status" value="1"/>
</dbReference>
<dbReference type="GO" id="GO:0003677">
    <property type="term" value="F:DNA binding"/>
    <property type="evidence" value="ECO:0007669"/>
    <property type="project" value="UniProtKB-KW"/>
</dbReference>